<feature type="domain" description="Spore germination GerAC-like C-terminal" evidence="8">
    <location>
        <begin position="209"/>
        <end position="368"/>
    </location>
</feature>
<evidence type="ECO:0000313" key="10">
    <source>
        <dbReference type="EMBL" id="PRR79358.1"/>
    </source>
</evidence>
<evidence type="ECO:0000256" key="3">
    <source>
        <dbReference type="ARBA" id="ARBA00022544"/>
    </source>
</evidence>
<evidence type="ECO:0000256" key="2">
    <source>
        <dbReference type="ARBA" id="ARBA00007886"/>
    </source>
</evidence>
<keyword evidence="11" id="KW-1185">Reference proteome</keyword>
<dbReference type="PROSITE" id="PS51257">
    <property type="entry name" value="PROKAR_LIPOPROTEIN"/>
    <property type="match status" value="1"/>
</dbReference>
<dbReference type="GO" id="GO:0016020">
    <property type="term" value="C:membrane"/>
    <property type="evidence" value="ECO:0007669"/>
    <property type="project" value="UniProtKB-SubCell"/>
</dbReference>
<dbReference type="PANTHER" id="PTHR35789">
    <property type="entry name" value="SPORE GERMINATION PROTEIN B3"/>
    <property type="match status" value="1"/>
</dbReference>
<dbReference type="OrthoDB" id="9816067at2"/>
<dbReference type="Pfam" id="PF05504">
    <property type="entry name" value="Spore_GerAC"/>
    <property type="match status" value="1"/>
</dbReference>
<dbReference type="InterPro" id="IPR046953">
    <property type="entry name" value="Spore_GerAC-like_C"/>
</dbReference>
<evidence type="ECO:0000256" key="1">
    <source>
        <dbReference type="ARBA" id="ARBA00004635"/>
    </source>
</evidence>
<dbReference type="RefSeq" id="WP_106062993.1">
    <property type="nucleotide sequence ID" value="NZ_PVXO01000027.1"/>
</dbReference>
<reference evidence="10 11" key="1">
    <citation type="submission" date="2018-03" db="EMBL/GenBank/DDBJ databases">
        <title>Genome sequence of Clostridium liquoris DSM 100320.</title>
        <authorList>
            <person name="Poehlein A."/>
            <person name="Daniel R."/>
        </authorList>
    </citation>
    <scope>NUCLEOTIDE SEQUENCE [LARGE SCALE GENOMIC DNA]</scope>
    <source>
        <strain evidence="10 11">DSM 100320</strain>
    </source>
</reference>
<keyword evidence="5" id="KW-0472">Membrane</keyword>
<dbReference type="InterPro" id="IPR038501">
    <property type="entry name" value="Spore_GerAC_C_sf"/>
</dbReference>
<evidence type="ECO:0000259" key="9">
    <source>
        <dbReference type="Pfam" id="PF25198"/>
    </source>
</evidence>
<comment type="similarity">
    <text evidence="2">Belongs to the GerABKC lipoprotein family.</text>
</comment>
<keyword evidence="4" id="KW-0732">Signal</keyword>
<comment type="caution">
    <text evidence="10">The sequence shown here is derived from an EMBL/GenBank/DDBJ whole genome shotgun (WGS) entry which is preliminary data.</text>
</comment>
<protein>
    <submittedName>
        <fullName evidence="10">Spore germination protein A3</fullName>
    </submittedName>
</protein>
<dbReference type="PANTHER" id="PTHR35789:SF1">
    <property type="entry name" value="SPORE GERMINATION PROTEIN B3"/>
    <property type="match status" value="1"/>
</dbReference>
<keyword evidence="3" id="KW-0309">Germination</keyword>
<accession>A0A2T0B630</accession>
<gene>
    <name evidence="10" type="primary">gerAC_2</name>
    <name evidence="10" type="ORF">CLLI_08380</name>
</gene>
<organism evidence="10 11">
    <name type="scientific">Clostridium liquoris</name>
    <dbReference type="NCBI Taxonomy" id="1289519"/>
    <lineage>
        <taxon>Bacteria</taxon>
        <taxon>Bacillati</taxon>
        <taxon>Bacillota</taxon>
        <taxon>Clostridia</taxon>
        <taxon>Eubacteriales</taxon>
        <taxon>Clostridiaceae</taxon>
        <taxon>Clostridium</taxon>
    </lineage>
</organism>
<proteinExistence type="inferred from homology"/>
<dbReference type="AlphaFoldDB" id="A0A2T0B630"/>
<evidence type="ECO:0000256" key="7">
    <source>
        <dbReference type="ARBA" id="ARBA00023288"/>
    </source>
</evidence>
<dbReference type="Proteomes" id="UP000239706">
    <property type="component" value="Unassembled WGS sequence"/>
</dbReference>
<evidence type="ECO:0000256" key="4">
    <source>
        <dbReference type="ARBA" id="ARBA00022729"/>
    </source>
</evidence>
<dbReference type="Gene3D" id="3.30.300.210">
    <property type="entry name" value="Nutrient germinant receptor protein C, domain 3"/>
    <property type="match status" value="1"/>
</dbReference>
<sequence>MIKKIYKVLSIILLFICTTVFSGCWDYTDIDRRGIYTSVGIDKLKGDIEITSESAGFKTSLSKGENKAEPRIIHEISSYGINFEEARFNDDLKTPFPIFLGAVKTVVFSQNYAKDGILPYINRINRLYDYRKTILPVVSREPPKEIFDLTVSNDLSPGFLIEDIVRTLNQTGKGIYVTFKDILNFTSLKEIGFILPYVGIESGLISYLGFAVINDQGKLIDVIDMNNSKGIIYLLSNNPKLTEYSSLMDSSNLLSTTPINFKRKVKTQYIDDKVIINIDLKLKEKLEYTYEETSLSHDDLIMLENILSNKIKGYIVNTVSKAQEDYKCDIFQFLRYFRAQNPKAYKTIDWKEKFPKAEVSVNVDVKIASVCLYDYKANNKK</sequence>
<dbReference type="GO" id="GO:0009847">
    <property type="term" value="P:spore germination"/>
    <property type="evidence" value="ECO:0007669"/>
    <property type="project" value="InterPro"/>
</dbReference>
<keyword evidence="6" id="KW-0564">Palmitate</keyword>
<evidence type="ECO:0000256" key="6">
    <source>
        <dbReference type="ARBA" id="ARBA00023139"/>
    </source>
</evidence>
<name>A0A2T0B630_9CLOT</name>
<dbReference type="EMBL" id="PVXO01000027">
    <property type="protein sequence ID" value="PRR79358.1"/>
    <property type="molecule type" value="Genomic_DNA"/>
</dbReference>
<comment type="subcellular location">
    <subcellularLocation>
        <location evidence="1">Membrane</location>
        <topology evidence="1">Lipid-anchor</topology>
    </subcellularLocation>
</comment>
<evidence type="ECO:0000259" key="8">
    <source>
        <dbReference type="Pfam" id="PF05504"/>
    </source>
</evidence>
<feature type="domain" description="Spore germination protein N-terminal" evidence="9">
    <location>
        <begin position="26"/>
        <end position="199"/>
    </location>
</feature>
<evidence type="ECO:0000256" key="5">
    <source>
        <dbReference type="ARBA" id="ARBA00023136"/>
    </source>
</evidence>
<dbReference type="NCBIfam" id="TIGR02887">
    <property type="entry name" value="spore_ger_x_C"/>
    <property type="match status" value="1"/>
</dbReference>
<dbReference type="InterPro" id="IPR008844">
    <property type="entry name" value="Spore_GerAC-like"/>
</dbReference>
<dbReference type="Pfam" id="PF25198">
    <property type="entry name" value="Spore_GerAC_N"/>
    <property type="match status" value="1"/>
</dbReference>
<dbReference type="InterPro" id="IPR057336">
    <property type="entry name" value="GerAC_N"/>
</dbReference>
<evidence type="ECO:0000313" key="11">
    <source>
        <dbReference type="Proteomes" id="UP000239706"/>
    </source>
</evidence>
<keyword evidence="7" id="KW-0449">Lipoprotein</keyword>